<evidence type="ECO:0000256" key="1">
    <source>
        <dbReference type="ARBA" id="ARBA00004906"/>
    </source>
</evidence>
<dbReference type="InterPro" id="IPR045048">
    <property type="entry name" value="FBXO31/39"/>
</dbReference>
<gene>
    <name evidence="5" type="ORF">MDA_GLEAN10009841</name>
</gene>
<comment type="similarity">
    <text evidence="2">Belongs to the FBXO31 family.</text>
</comment>
<dbReference type="SMART" id="SM00256">
    <property type="entry name" value="FBOX"/>
    <property type="match status" value="1"/>
</dbReference>
<dbReference type="Pfam" id="PF12014">
    <property type="entry name" value="Cyclin_D1_bind"/>
    <property type="match status" value="1"/>
</dbReference>
<name>L5M308_MYODS</name>
<sequence length="464" mass="53124">MEECACISGLGSLQGCRCPQQGQGSAEMAAAEGKPVPALAPAENNLEADRAAGCCWGSGGIQSPMRSPPPPPCSLQDLPAEMLVEIFTQLPGTDLLSLAQVCTKFHHILHMDSIWRRRCRKEFGVHEDLQNLEMIGMSYREVYLKLFHPYRHILGLWQLDNDYRGNRGLLNVVVDGVCITGWIYRPGLITRVHGPIRFQRSFRIRLTERKSAAVECMAGHLSRPHHRRMQIWKDRFTMQCKKTDRPTYLPRQLRYLRPNDCHAQLPWDGLTNVLLSFHGKYARVTQIIGNSIERLEIHLMHRIQLPGGEFFRNFRELSRVVRKIDRQVIWEQQQQEEGTEEREGDDWQSSALPSVRESGAAALEEQPVPFVLPVGVDSGARNYPQTCRMCFYGVEIVTDILDLDGFAYPRGFPGVFILFDENHFEFICLDMKHFLLYRSVQNTFQDVEAPSPQAFLEMLKNIQS</sequence>
<dbReference type="GO" id="GO:0019005">
    <property type="term" value="C:SCF ubiquitin ligase complex"/>
    <property type="evidence" value="ECO:0007669"/>
    <property type="project" value="TreeGrafter"/>
</dbReference>
<dbReference type="Proteomes" id="UP000010556">
    <property type="component" value="Unassembled WGS sequence"/>
</dbReference>
<dbReference type="GO" id="GO:0031146">
    <property type="term" value="P:SCF-dependent proteasomal ubiquitin-dependent protein catabolic process"/>
    <property type="evidence" value="ECO:0007669"/>
    <property type="project" value="TreeGrafter"/>
</dbReference>
<protein>
    <submittedName>
        <fullName evidence="5">F-box only protein 31</fullName>
    </submittedName>
</protein>
<evidence type="ECO:0000313" key="6">
    <source>
        <dbReference type="Proteomes" id="UP000010556"/>
    </source>
</evidence>
<dbReference type="PANTHER" id="PTHR10706">
    <property type="entry name" value="F-BOX FAMILY PROTEIN"/>
    <property type="match status" value="1"/>
</dbReference>
<dbReference type="PROSITE" id="PS50181">
    <property type="entry name" value="FBOX"/>
    <property type="match status" value="1"/>
</dbReference>
<dbReference type="EMBL" id="KB105644">
    <property type="protein sequence ID" value="ELK32093.1"/>
    <property type="molecule type" value="Genomic_DNA"/>
</dbReference>
<dbReference type="GO" id="GO:0016567">
    <property type="term" value="P:protein ubiquitination"/>
    <property type="evidence" value="ECO:0007669"/>
    <property type="project" value="UniProtKB-UniPathway"/>
</dbReference>
<dbReference type="Pfam" id="PF12937">
    <property type="entry name" value="F-box-like"/>
    <property type="match status" value="1"/>
</dbReference>
<proteinExistence type="inferred from homology"/>
<dbReference type="SUPFAM" id="SSF81383">
    <property type="entry name" value="F-box domain"/>
    <property type="match status" value="1"/>
</dbReference>
<dbReference type="AlphaFoldDB" id="L5M308"/>
<accession>L5M308</accession>
<evidence type="ECO:0000256" key="3">
    <source>
        <dbReference type="ARBA" id="ARBA00022786"/>
    </source>
</evidence>
<evidence type="ECO:0000313" key="5">
    <source>
        <dbReference type="EMBL" id="ELK32093.1"/>
    </source>
</evidence>
<comment type="pathway">
    <text evidence="1">Protein modification; protein ubiquitination.</text>
</comment>
<dbReference type="InterPro" id="IPR001810">
    <property type="entry name" value="F-box_dom"/>
</dbReference>
<feature type="domain" description="F-box" evidence="4">
    <location>
        <begin position="72"/>
        <end position="118"/>
    </location>
</feature>
<dbReference type="PANTHER" id="PTHR10706:SF130">
    <property type="entry name" value="F-BOX ONLY PROTEIN 31"/>
    <property type="match status" value="1"/>
</dbReference>
<evidence type="ECO:0000259" key="4">
    <source>
        <dbReference type="PROSITE" id="PS50181"/>
    </source>
</evidence>
<dbReference type="Gene3D" id="1.20.1280.50">
    <property type="match status" value="1"/>
</dbReference>
<reference evidence="6" key="1">
    <citation type="journal article" date="2013" name="Science">
        <title>Comparative analysis of bat genomes provides insight into the evolution of flight and immunity.</title>
        <authorList>
            <person name="Zhang G."/>
            <person name="Cowled C."/>
            <person name="Shi Z."/>
            <person name="Huang Z."/>
            <person name="Bishop-Lilly K.A."/>
            <person name="Fang X."/>
            <person name="Wynne J.W."/>
            <person name="Xiong Z."/>
            <person name="Baker M.L."/>
            <person name="Zhao W."/>
            <person name="Tachedjian M."/>
            <person name="Zhu Y."/>
            <person name="Zhou P."/>
            <person name="Jiang X."/>
            <person name="Ng J."/>
            <person name="Yang L."/>
            <person name="Wu L."/>
            <person name="Xiao J."/>
            <person name="Feng Y."/>
            <person name="Chen Y."/>
            <person name="Sun X."/>
            <person name="Zhang Y."/>
            <person name="Marsh G.A."/>
            <person name="Crameri G."/>
            <person name="Broder C.C."/>
            <person name="Frey K.G."/>
            <person name="Wang L.F."/>
            <person name="Wang J."/>
        </authorList>
    </citation>
    <scope>NUCLEOTIDE SEQUENCE [LARGE SCALE GENOMIC DNA]</scope>
</reference>
<dbReference type="eggNOG" id="ENOG502QR2A">
    <property type="taxonomic scope" value="Eukaryota"/>
</dbReference>
<dbReference type="UniPathway" id="UPA00143"/>
<organism evidence="5 6">
    <name type="scientific">Myotis davidii</name>
    <name type="common">David's myotis</name>
    <dbReference type="NCBI Taxonomy" id="225400"/>
    <lineage>
        <taxon>Eukaryota</taxon>
        <taxon>Metazoa</taxon>
        <taxon>Chordata</taxon>
        <taxon>Craniata</taxon>
        <taxon>Vertebrata</taxon>
        <taxon>Euteleostomi</taxon>
        <taxon>Mammalia</taxon>
        <taxon>Eutheria</taxon>
        <taxon>Laurasiatheria</taxon>
        <taxon>Chiroptera</taxon>
        <taxon>Yangochiroptera</taxon>
        <taxon>Vespertilionidae</taxon>
        <taxon>Myotis</taxon>
    </lineage>
</organism>
<keyword evidence="6" id="KW-1185">Reference proteome</keyword>
<keyword evidence="3" id="KW-0833">Ubl conjugation pathway</keyword>
<evidence type="ECO:0000256" key="2">
    <source>
        <dbReference type="ARBA" id="ARBA00010611"/>
    </source>
</evidence>
<dbReference type="InterPro" id="IPR036047">
    <property type="entry name" value="F-box-like_dom_sf"/>
</dbReference>